<evidence type="ECO:0000256" key="7">
    <source>
        <dbReference type="ARBA" id="ARBA00022475"/>
    </source>
</evidence>
<dbReference type="HOGENOM" id="CLU_045686_1_1_6"/>
<comment type="function">
    <text evidence="1">Part of the ABC transporter complex MlaFEDB, which is involved in a phospholipid transport pathway that maintains lipid asymmetry in the outer membrane by retrograde trafficking of phospholipids from the outer membrane to the inner membrane. Probably responsible for the translocation of the substrate across the membrane.</text>
</comment>
<evidence type="ECO:0000256" key="9">
    <source>
        <dbReference type="ARBA" id="ARBA00022692"/>
    </source>
</evidence>
<evidence type="ECO:0000313" key="14">
    <source>
        <dbReference type="Proteomes" id="UP000027987"/>
    </source>
</evidence>
<feature type="transmembrane region" description="Helical" evidence="12">
    <location>
        <begin position="46"/>
        <end position="68"/>
    </location>
</feature>
<keyword evidence="9 12" id="KW-0812">Transmembrane</keyword>
<sequence>MSATTRSENIVVRSLSQIGDCGLFLLRMLAAVPSSLRHWRETVRQLWFVGAMSLIIIMVCGLFVGMVLGLQLYDVLSIFGGTSATGTVVAIAIYRELGPVVTALLFAGRAGTSVTAEIGLMRATDQIAAMEMMAVDPIAYVAVPRFLAGVIAMPLLTCVFCALGIFGGHLVGVTWLGIDNGTFWSNMTATVEVVKDVINGVVWKSVVFGTVVSLIAVFQGYTTPPTSEGVAYATTRTVVASSIAILALDFVLTAFLM</sequence>
<keyword evidence="10 12" id="KW-1133">Transmembrane helix</keyword>
<dbReference type="NCBIfam" id="NF033619">
    <property type="entry name" value="perm_MlaE_1"/>
    <property type="match status" value="1"/>
</dbReference>
<accession>A0A075K3R0</accession>
<gene>
    <name evidence="13" type="ORF">HY57_05840</name>
</gene>
<dbReference type="InterPro" id="IPR003453">
    <property type="entry name" value="ABC_MlaE_roteobac"/>
</dbReference>
<dbReference type="Proteomes" id="UP000027987">
    <property type="component" value="Chromosome"/>
</dbReference>
<dbReference type="EMBL" id="CP008884">
    <property type="protein sequence ID" value="AIF46818.1"/>
    <property type="molecule type" value="Genomic_DNA"/>
</dbReference>
<dbReference type="GO" id="GO:0005548">
    <property type="term" value="F:phospholipid transporter activity"/>
    <property type="evidence" value="ECO:0007669"/>
    <property type="project" value="TreeGrafter"/>
</dbReference>
<dbReference type="KEGG" id="dja:HY57_05840"/>
<evidence type="ECO:0000256" key="5">
    <source>
        <dbReference type="ARBA" id="ARBA00020857"/>
    </source>
</evidence>
<dbReference type="PANTHER" id="PTHR30188:SF4">
    <property type="entry name" value="PROTEIN TRIGALACTOSYLDIACYLGLYCEROL 1, CHLOROPLASTIC"/>
    <property type="match status" value="1"/>
</dbReference>
<dbReference type="GO" id="GO:0043190">
    <property type="term" value="C:ATP-binding cassette (ABC) transporter complex"/>
    <property type="evidence" value="ECO:0007669"/>
    <property type="project" value="InterPro"/>
</dbReference>
<evidence type="ECO:0000256" key="2">
    <source>
        <dbReference type="ARBA" id="ARBA00004429"/>
    </source>
</evidence>
<evidence type="ECO:0000256" key="6">
    <source>
        <dbReference type="ARBA" id="ARBA00022448"/>
    </source>
</evidence>
<dbReference type="PATRIC" id="fig|1217721.7.peg.1221"/>
<reference evidence="13 14" key="1">
    <citation type="submission" date="2014-07" db="EMBL/GenBank/DDBJ databases">
        <title>Complete Genome Sequence of Dyella japonica Strain A8 Isolated from Malaysian Tropical Soil.</title>
        <authorList>
            <person name="Hui R.K.H."/>
            <person name="Chen J.-W."/>
            <person name="Chan K.-G."/>
            <person name="Leung F.C.C."/>
        </authorList>
    </citation>
    <scope>NUCLEOTIDE SEQUENCE [LARGE SCALE GENOMIC DNA]</scope>
    <source>
        <strain evidence="13 14">A8</strain>
    </source>
</reference>
<dbReference type="NCBIfam" id="TIGR00056">
    <property type="entry name" value="MlaE family lipid ABC transporter permease subunit"/>
    <property type="match status" value="1"/>
</dbReference>
<feature type="transmembrane region" description="Helical" evidence="12">
    <location>
        <begin position="197"/>
        <end position="218"/>
    </location>
</feature>
<feature type="transmembrane region" description="Helical" evidence="12">
    <location>
        <begin position="238"/>
        <end position="256"/>
    </location>
</feature>
<keyword evidence="7" id="KW-1003">Cell membrane</keyword>
<evidence type="ECO:0000256" key="4">
    <source>
        <dbReference type="ARBA" id="ARBA00011380"/>
    </source>
</evidence>
<name>A0A075K3R0_9GAMM</name>
<keyword evidence="6" id="KW-0813">Transport</keyword>
<dbReference type="RefSeq" id="WP_019466231.1">
    <property type="nucleotide sequence ID" value="NZ_ALOY01000171.1"/>
</dbReference>
<evidence type="ECO:0000313" key="13">
    <source>
        <dbReference type="EMBL" id="AIF46818.1"/>
    </source>
</evidence>
<dbReference type="STRING" id="1217721.HY57_05840"/>
<proteinExistence type="inferred from homology"/>
<feature type="transmembrane region" description="Helical" evidence="12">
    <location>
        <begin position="75"/>
        <end position="94"/>
    </location>
</feature>
<evidence type="ECO:0000256" key="3">
    <source>
        <dbReference type="ARBA" id="ARBA00007556"/>
    </source>
</evidence>
<protein>
    <recommendedName>
        <fullName evidence="5">Intermembrane phospholipid transport system permease protein MlaE</fullName>
    </recommendedName>
</protein>
<evidence type="ECO:0000256" key="11">
    <source>
        <dbReference type="ARBA" id="ARBA00023136"/>
    </source>
</evidence>
<comment type="subunit">
    <text evidence="4">The complex is composed of two ATP-binding proteins (MlaF), two transmembrane proteins (MlaE), two cytoplasmic solute-binding proteins (MlaB) and six periplasmic solute-binding proteins (MlaD).</text>
</comment>
<comment type="subcellular location">
    <subcellularLocation>
        <location evidence="2 12">Cell inner membrane</location>
        <topology evidence="2 12">Multi-pass membrane protein</topology>
    </subcellularLocation>
</comment>
<dbReference type="InterPro" id="IPR053408">
    <property type="entry name" value="MlaE_Permease"/>
</dbReference>
<feature type="transmembrane region" description="Helical" evidence="12">
    <location>
        <begin position="146"/>
        <end position="176"/>
    </location>
</feature>
<evidence type="ECO:0000256" key="8">
    <source>
        <dbReference type="ARBA" id="ARBA00022519"/>
    </source>
</evidence>
<dbReference type="AlphaFoldDB" id="A0A075K3R0"/>
<organism evidence="13 14">
    <name type="scientific">Dyella japonica A8</name>
    <dbReference type="NCBI Taxonomy" id="1217721"/>
    <lineage>
        <taxon>Bacteria</taxon>
        <taxon>Pseudomonadati</taxon>
        <taxon>Pseudomonadota</taxon>
        <taxon>Gammaproteobacteria</taxon>
        <taxon>Lysobacterales</taxon>
        <taxon>Rhodanobacteraceae</taxon>
        <taxon>Dyella</taxon>
    </lineage>
</organism>
<comment type="similarity">
    <text evidence="3 12">Belongs to the MlaE permease family.</text>
</comment>
<evidence type="ECO:0000256" key="10">
    <source>
        <dbReference type="ARBA" id="ARBA00022989"/>
    </source>
</evidence>
<evidence type="ECO:0000256" key="1">
    <source>
        <dbReference type="ARBA" id="ARBA00002460"/>
    </source>
</evidence>
<keyword evidence="14" id="KW-1185">Reference proteome</keyword>
<dbReference type="InterPro" id="IPR030802">
    <property type="entry name" value="Permease_MalE"/>
</dbReference>
<keyword evidence="11 12" id="KW-0472">Membrane</keyword>
<dbReference type="PANTHER" id="PTHR30188">
    <property type="entry name" value="ABC TRANSPORTER PERMEASE PROTEIN-RELATED"/>
    <property type="match status" value="1"/>
</dbReference>
<evidence type="ECO:0000256" key="12">
    <source>
        <dbReference type="RuleBase" id="RU362044"/>
    </source>
</evidence>
<dbReference type="Pfam" id="PF02405">
    <property type="entry name" value="MlaE"/>
    <property type="match status" value="1"/>
</dbReference>
<keyword evidence="8 12" id="KW-0997">Cell inner membrane</keyword>
<dbReference type="OrthoDB" id="9806241at2"/>